<dbReference type="Pfam" id="PF12309">
    <property type="entry name" value="KBP_C"/>
    <property type="match status" value="1"/>
</dbReference>
<feature type="region of interest" description="Disordered" evidence="6">
    <location>
        <begin position="297"/>
        <end position="317"/>
    </location>
</feature>
<dbReference type="GO" id="GO:0021952">
    <property type="term" value="P:central nervous system projection neuron axonogenesis"/>
    <property type="evidence" value="ECO:0007669"/>
    <property type="project" value="TreeGrafter"/>
</dbReference>
<reference evidence="7" key="1">
    <citation type="submission" date="2022-03" db="EMBL/GenBank/DDBJ databases">
        <authorList>
            <person name="Martin C."/>
        </authorList>
    </citation>
    <scope>NUCLEOTIDE SEQUENCE</scope>
</reference>
<evidence type="ECO:0000313" key="7">
    <source>
        <dbReference type="EMBL" id="CAH1792549.1"/>
    </source>
</evidence>
<evidence type="ECO:0000256" key="5">
    <source>
        <dbReference type="ARBA" id="ARBA00023212"/>
    </source>
</evidence>
<accession>A0A8S4PH24</accession>
<dbReference type="OrthoDB" id="409897at2759"/>
<organism evidence="7 8">
    <name type="scientific">Owenia fusiformis</name>
    <name type="common">Polychaete worm</name>
    <dbReference type="NCBI Taxonomy" id="6347"/>
    <lineage>
        <taxon>Eukaryota</taxon>
        <taxon>Metazoa</taxon>
        <taxon>Spiralia</taxon>
        <taxon>Lophotrochozoa</taxon>
        <taxon>Annelida</taxon>
        <taxon>Polychaeta</taxon>
        <taxon>Sedentaria</taxon>
        <taxon>Canalipalpata</taxon>
        <taxon>Sabellida</taxon>
        <taxon>Oweniida</taxon>
        <taxon>Oweniidae</taxon>
        <taxon>Owenia</taxon>
    </lineage>
</organism>
<dbReference type="EMBL" id="CAIIXF020000008">
    <property type="protein sequence ID" value="CAH1792549.1"/>
    <property type="molecule type" value="Genomic_DNA"/>
</dbReference>
<dbReference type="PANTHER" id="PTHR46321">
    <property type="entry name" value="KIF1-BINDING PROTEIN"/>
    <property type="match status" value="1"/>
</dbReference>
<name>A0A8S4PH24_OWEFU</name>
<gene>
    <name evidence="7" type="ORF">OFUS_LOCUS17505</name>
</gene>
<comment type="similarity">
    <text evidence="2">Belongs to the KIF-binding protein family.</text>
</comment>
<protein>
    <recommendedName>
        <fullName evidence="3">KIF-binding protein</fullName>
    </recommendedName>
</protein>
<feature type="compositionally biased region" description="Acidic residues" evidence="6">
    <location>
        <begin position="298"/>
        <end position="310"/>
    </location>
</feature>
<keyword evidence="4" id="KW-0963">Cytoplasm</keyword>
<evidence type="ECO:0000256" key="4">
    <source>
        <dbReference type="ARBA" id="ARBA00022490"/>
    </source>
</evidence>
<evidence type="ECO:0000256" key="2">
    <source>
        <dbReference type="ARBA" id="ARBA00010305"/>
    </source>
</evidence>
<dbReference type="GO" id="GO:0000226">
    <property type="term" value="P:microtubule cytoskeleton organization"/>
    <property type="evidence" value="ECO:0007669"/>
    <property type="project" value="TreeGrafter"/>
</dbReference>
<comment type="subcellular location">
    <subcellularLocation>
        <location evidence="1">Cytoplasm</location>
        <location evidence="1">Cytoskeleton</location>
    </subcellularLocation>
</comment>
<evidence type="ECO:0000256" key="3">
    <source>
        <dbReference type="ARBA" id="ARBA00016840"/>
    </source>
</evidence>
<dbReference type="GO" id="GO:1990535">
    <property type="term" value="P:neuron projection maintenance"/>
    <property type="evidence" value="ECO:0007669"/>
    <property type="project" value="TreeGrafter"/>
</dbReference>
<evidence type="ECO:0000256" key="6">
    <source>
        <dbReference type="SAM" id="MobiDB-lite"/>
    </source>
</evidence>
<keyword evidence="8" id="KW-1185">Reference proteome</keyword>
<evidence type="ECO:0000256" key="1">
    <source>
        <dbReference type="ARBA" id="ARBA00004245"/>
    </source>
</evidence>
<proteinExistence type="inferred from homology"/>
<dbReference type="InterPro" id="IPR022083">
    <property type="entry name" value="KBP"/>
</dbReference>
<dbReference type="GO" id="GO:0005856">
    <property type="term" value="C:cytoskeleton"/>
    <property type="evidence" value="ECO:0007669"/>
    <property type="project" value="UniProtKB-SubCell"/>
</dbReference>
<dbReference type="Proteomes" id="UP000749559">
    <property type="component" value="Unassembled WGS sequence"/>
</dbReference>
<dbReference type="PANTHER" id="PTHR46321:SF1">
    <property type="entry name" value="KIF-BINDING PROTEIN"/>
    <property type="match status" value="1"/>
</dbReference>
<evidence type="ECO:0000313" key="8">
    <source>
        <dbReference type="Proteomes" id="UP000749559"/>
    </source>
</evidence>
<dbReference type="AlphaFoldDB" id="A0A8S4PH24"/>
<sequence length="622" mass="72095">MKAVFYFFTSLNASKFTFSEPEIYSVRIAFKMDNFLEEECIAKYAEALQLEDIEAKKDPETEPYKSKYTARKIYHDLLTALNEISQSNSDENSENFVKIAAVTGLLLYKLGVNYIDCEEATDGEQHLSKALIVLEAFKLHPLTINTLQKVYCQFGFLWTSRRQQKKAQEYLEKGEEVYKQYKEQCGIGPYVCDELLTKSTENLDSETLNRKRMDNFESDYTHTLYYLAQVYGALEDTDKSAEYCCLTLTRQLNANDYQPLDWALNAATLSQYYMTNCDYKTARHCLAAANVILAETGEVPDQEPSEDEGEAEKNDREKIPRGCADIARCWSKYGLSILEASKEKVLREHEQTGALLASAQNAENSTSSIDFNLDVTNTEDNITANLVLDFEEARKVFLCVQRWLNSAKEFYKLDGHCTDYVEIIQDYSKVFKLLSFFEMDFERQCKMHKRRIDLLDAVLNELSQQHYLLICRQLIYEIAETYAAILDIKSAIIESDPTMRTPHAIKKINMLAANSIKYYVRYMDTLRDMKTKKLPDKFCEDDERPALVAQFCIGRLYGKFFSPDVQQTFQNKKTSFEYYKFLVDYCKKHDDAKEKMKAEYEICVEMVDLLPAKLDQIRAQLN</sequence>
<comment type="caution">
    <text evidence="7">The sequence shown here is derived from an EMBL/GenBank/DDBJ whole genome shotgun (WGS) entry which is preliminary data.</text>
</comment>
<keyword evidence="5" id="KW-0206">Cytoskeleton</keyword>